<reference evidence="2 3" key="1">
    <citation type="submission" date="2019-04" db="EMBL/GenBank/DDBJ databases">
        <title>Shimia ponticola sp. nov., isolated from seawater.</title>
        <authorList>
            <person name="Kim Y.-O."/>
            <person name="Yoon J.-H."/>
        </authorList>
    </citation>
    <scope>NUCLEOTIDE SEQUENCE [LARGE SCALE GENOMIC DNA]</scope>
    <source>
        <strain evidence="2 3">MYP11</strain>
    </source>
</reference>
<keyword evidence="2" id="KW-0969">Cilium</keyword>
<keyword evidence="2" id="KW-0282">Flagellum</keyword>
<feature type="compositionally biased region" description="Basic and acidic residues" evidence="1">
    <location>
        <begin position="42"/>
        <end position="54"/>
    </location>
</feature>
<gene>
    <name evidence="2" type="ORF">E4Z66_15950</name>
</gene>
<name>A0A4S4N9X9_9RHOB</name>
<organism evidence="2 3">
    <name type="scientific">Aliishimia ponticola</name>
    <dbReference type="NCBI Taxonomy" id="2499833"/>
    <lineage>
        <taxon>Bacteria</taxon>
        <taxon>Pseudomonadati</taxon>
        <taxon>Pseudomonadota</taxon>
        <taxon>Alphaproteobacteria</taxon>
        <taxon>Rhodobacterales</taxon>
        <taxon>Paracoccaceae</taxon>
        <taxon>Aliishimia</taxon>
    </lineage>
</organism>
<accession>A0A4S4N9X9</accession>
<dbReference type="AlphaFoldDB" id="A0A4S4N9X9"/>
<comment type="caution">
    <text evidence="2">The sequence shown here is derived from an EMBL/GenBank/DDBJ whole genome shotgun (WGS) entry which is preliminary data.</text>
</comment>
<proteinExistence type="predicted"/>
<protein>
    <submittedName>
        <fullName evidence="2">Flagellar basal body-associated protein FliL</fullName>
    </submittedName>
</protein>
<feature type="region of interest" description="Disordered" evidence="1">
    <location>
        <begin position="32"/>
        <end position="64"/>
    </location>
</feature>
<dbReference type="Proteomes" id="UP000306602">
    <property type="component" value="Unassembled WGS sequence"/>
</dbReference>
<dbReference type="EMBL" id="SRKY01000004">
    <property type="protein sequence ID" value="THH35455.1"/>
    <property type="molecule type" value="Genomic_DNA"/>
</dbReference>
<dbReference type="OrthoDB" id="7864548at2"/>
<evidence type="ECO:0000313" key="3">
    <source>
        <dbReference type="Proteomes" id="UP000306602"/>
    </source>
</evidence>
<evidence type="ECO:0000313" key="2">
    <source>
        <dbReference type="EMBL" id="THH35455.1"/>
    </source>
</evidence>
<sequence length="172" mass="18502">MKKILPILLLLIGTGAGVGAGVFLRPAPEPVEAAEGGEAAEDGEHGAQEAKADDGDSAEDGEAGEEREYVKMSNQFVIPLVEEGEVTSLVMMALSVEVDAGFRDSIFLKEPKLRDSFLQVMFDHANIGGFRGAFTDNDNLDVLRSALREVAVRDAGDHVTDILILEIARQDY</sequence>
<evidence type="ECO:0000256" key="1">
    <source>
        <dbReference type="SAM" id="MobiDB-lite"/>
    </source>
</evidence>
<keyword evidence="2" id="KW-0966">Cell projection</keyword>
<keyword evidence="3" id="KW-1185">Reference proteome</keyword>